<keyword evidence="3" id="KW-1185">Reference proteome</keyword>
<feature type="domain" description="AB hydrolase-1" evidence="1">
    <location>
        <begin position="31"/>
        <end position="274"/>
    </location>
</feature>
<keyword evidence="2" id="KW-0378">Hydrolase</keyword>
<proteinExistence type="predicted"/>
<dbReference type="InterPro" id="IPR000073">
    <property type="entry name" value="AB_hydrolase_1"/>
</dbReference>
<dbReference type="AlphaFoldDB" id="A0A401VTY8"/>
<dbReference type="Gene3D" id="3.40.50.1820">
    <property type="entry name" value="alpha/beta hydrolase"/>
    <property type="match status" value="1"/>
</dbReference>
<accession>A0A401VTY8</accession>
<dbReference type="GO" id="GO:0016787">
    <property type="term" value="F:hydrolase activity"/>
    <property type="evidence" value="ECO:0007669"/>
    <property type="project" value="UniProtKB-KW"/>
</dbReference>
<name>A0A401VTY8_STREY</name>
<dbReference type="Proteomes" id="UP000286746">
    <property type="component" value="Unassembled WGS sequence"/>
</dbReference>
<dbReference type="EMBL" id="BHZD01000001">
    <property type="protein sequence ID" value="GCD40558.1"/>
    <property type="molecule type" value="Genomic_DNA"/>
</dbReference>
<dbReference type="SUPFAM" id="SSF53474">
    <property type="entry name" value="alpha/beta-Hydrolases"/>
    <property type="match status" value="1"/>
</dbReference>
<protein>
    <submittedName>
        <fullName evidence="2">Hydrolase</fullName>
    </submittedName>
</protein>
<dbReference type="PRINTS" id="PR00111">
    <property type="entry name" value="ABHYDROLASE"/>
</dbReference>
<gene>
    <name evidence="2" type="ORF">GKJPGBOP_00210</name>
</gene>
<comment type="caution">
    <text evidence="2">The sequence shown here is derived from an EMBL/GenBank/DDBJ whole genome shotgun (WGS) entry which is preliminary data.</text>
</comment>
<dbReference type="PANTHER" id="PTHR43194:SF2">
    <property type="entry name" value="PEROXISOMAL MEMBRANE PROTEIN LPX1"/>
    <property type="match status" value="1"/>
</dbReference>
<dbReference type="PRINTS" id="PR00412">
    <property type="entry name" value="EPOXHYDRLASE"/>
</dbReference>
<dbReference type="Pfam" id="PF12697">
    <property type="entry name" value="Abhydrolase_6"/>
    <property type="match status" value="1"/>
</dbReference>
<dbReference type="InterPro" id="IPR000639">
    <property type="entry name" value="Epox_hydrolase-like"/>
</dbReference>
<dbReference type="RefSeq" id="WP_125050918.1">
    <property type="nucleotide sequence ID" value="NZ_BHZD01000001.1"/>
</dbReference>
<dbReference type="InterPro" id="IPR050228">
    <property type="entry name" value="Carboxylesterase_BioH"/>
</dbReference>
<evidence type="ECO:0000313" key="3">
    <source>
        <dbReference type="Proteomes" id="UP000286746"/>
    </source>
</evidence>
<organism evidence="2 3">
    <name type="scientific">Streptomyces paromomycinus</name>
    <name type="common">Streptomyces rimosus subsp. paromomycinus</name>
    <dbReference type="NCBI Taxonomy" id="92743"/>
    <lineage>
        <taxon>Bacteria</taxon>
        <taxon>Bacillati</taxon>
        <taxon>Actinomycetota</taxon>
        <taxon>Actinomycetes</taxon>
        <taxon>Kitasatosporales</taxon>
        <taxon>Streptomycetaceae</taxon>
        <taxon>Streptomyces</taxon>
    </lineage>
</organism>
<evidence type="ECO:0000313" key="2">
    <source>
        <dbReference type="EMBL" id="GCD40558.1"/>
    </source>
</evidence>
<dbReference type="PANTHER" id="PTHR43194">
    <property type="entry name" value="HYDROLASE ALPHA/BETA FOLD FAMILY"/>
    <property type="match status" value="1"/>
</dbReference>
<sequence>MSINRAAPATEFLPVGGRHLAYDVTGKGPLIVLAHGMGENRTAYREVAARLSAAGFRVARTDLRGHGESSTGWASYTRTDVAGDLLALIRHLGGPAVIVGHSFSGGAATIAAAEAPDLVRALVEISPFTRAQQVDLGDLLTHARYRTGATLLMGAALLRSVPLWLRYLDHACPGARPAGFGDHLAAVEADLRRPGRMAVVGKLGRSAPTDAGARLADVRCPVLVLMGTLDPDWPDPEAEGKGIVAELPAGLGRLELIEGAGHYAHVQFPAEVATAVLKFLKKGGARG</sequence>
<evidence type="ECO:0000259" key="1">
    <source>
        <dbReference type="Pfam" id="PF12697"/>
    </source>
</evidence>
<reference evidence="2 3" key="1">
    <citation type="submission" date="2018-11" db="EMBL/GenBank/DDBJ databases">
        <title>Whole genome sequence of Streptomyces paromomycinus NBRC 15454(T).</title>
        <authorList>
            <person name="Komaki H."/>
            <person name="Tamura T."/>
        </authorList>
    </citation>
    <scope>NUCLEOTIDE SEQUENCE [LARGE SCALE GENOMIC DNA]</scope>
    <source>
        <strain evidence="2 3">NBRC 15454</strain>
    </source>
</reference>
<dbReference type="InterPro" id="IPR029058">
    <property type="entry name" value="AB_hydrolase_fold"/>
</dbReference>